<protein>
    <submittedName>
        <fullName evidence="6">Phosphotriesterase</fullName>
    </submittedName>
</protein>
<feature type="binding site" evidence="4">
    <location>
        <position position="206"/>
    </location>
    <ligand>
        <name>Zn(2+)</name>
        <dbReference type="ChEBI" id="CHEBI:29105"/>
        <label>2</label>
    </ligand>
</feature>
<evidence type="ECO:0000256" key="3">
    <source>
        <dbReference type="PIRSR" id="PIRSR601559-50"/>
    </source>
</evidence>
<dbReference type="InterPro" id="IPR032466">
    <property type="entry name" value="Metal_Hydrolase"/>
</dbReference>
<reference evidence="6 7" key="1">
    <citation type="journal article" date="1991" name="Int. J. Syst. Bacteriol.">
        <title>Description of the erythromycin-producing bacterium Arthrobacter sp. strain NRRL B-3381 as Aeromicrobium erythreum gen. nov., sp. nov.</title>
        <authorList>
            <person name="Miller E.S."/>
            <person name="Woese C.R."/>
            <person name="Brenner S."/>
        </authorList>
    </citation>
    <scope>NUCLEOTIDE SEQUENCE [LARGE SCALE GENOMIC DNA]</scope>
    <source>
        <strain evidence="6 7">AR18</strain>
    </source>
</reference>
<dbReference type="AlphaFoldDB" id="A0A0U4BDV5"/>
<dbReference type="PATRIC" id="fig|2041.4.peg.443"/>
<evidence type="ECO:0000313" key="7">
    <source>
        <dbReference type="Proteomes" id="UP000067689"/>
    </source>
</evidence>
<keyword evidence="7" id="KW-1185">Reference proteome</keyword>
<dbReference type="EMBL" id="CP011502">
    <property type="protein sequence ID" value="ALX03569.1"/>
    <property type="molecule type" value="Genomic_DNA"/>
</dbReference>
<evidence type="ECO:0000256" key="4">
    <source>
        <dbReference type="PIRSR" id="PIRSR601559-51"/>
    </source>
</evidence>
<feature type="modified residue" description="N6-carboxylysine" evidence="3 5">
    <location>
        <position position="144"/>
    </location>
</feature>
<dbReference type="KEGG" id="aer:AERYTH_02080"/>
<dbReference type="OrthoDB" id="9795018at2"/>
<dbReference type="InterPro" id="IPR017947">
    <property type="entry name" value="AryldialkylPase_Zn-BS"/>
</dbReference>
<dbReference type="RefSeq" id="WP_067854011.1">
    <property type="nucleotide sequence ID" value="NZ_CP011502.1"/>
</dbReference>
<evidence type="ECO:0000256" key="5">
    <source>
        <dbReference type="PROSITE-ProRule" id="PRU00679"/>
    </source>
</evidence>
<evidence type="ECO:0000256" key="1">
    <source>
        <dbReference type="ARBA" id="ARBA00022723"/>
    </source>
</evidence>
<feature type="binding site" evidence="4">
    <location>
        <position position="263"/>
    </location>
    <ligand>
        <name>Zn(2+)</name>
        <dbReference type="ChEBI" id="CHEBI:29105"/>
        <label>1</label>
    </ligand>
</feature>
<evidence type="ECO:0000256" key="2">
    <source>
        <dbReference type="ARBA" id="ARBA00022801"/>
    </source>
</evidence>
<dbReference type="PANTHER" id="PTHR10819">
    <property type="entry name" value="PHOSPHOTRIESTERASE-RELATED"/>
    <property type="match status" value="1"/>
</dbReference>
<feature type="binding site" description="via carbamate group" evidence="4">
    <location>
        <position position="144"/>
    </location>
    <ligand>
        <name>Zn(2+)</name>
        <dbReference type="ChEBI" id="CHEBI:29105"/>
        <label>1</label>
    </ligand>
</feature>
<dbReference type="SUPFAM" id="SSF51556">
    <property type="entry name" value="Metallo-dependent hydrolases"/>
    <property type="match status" value="1"/>
</dbReference>
<dbReference type="PANTHER" id="PTHR10819:SF3">
    <property type="entry name" value="PHOSPHOTRIESTERASE-RELATED PROTEIN"/>
    <property type="match status" value="1"/>
</dbReference>
<name>A0A0U4BDV5_9ACTN</name>
<evidence type="ECO:0000313" key="6">
    <source>
        <dbReference type="EMBL" id="ALX03569.1"/>
    </source>
</evidence>
<dbReference type="PROSITE" id="PS01322">
    <property type="entry name" value="PHOSPHOTRIESTERASE_1"/>
    <property type="match status" value="1"/>
</dbReference>
<feature type="binding site" description="via carbamate group" evidence="4">
    <location>
        <position position="144"/>
    </location>
    <ligand>
        <name>Zn(2+)</name>
        <dbReference type="ChEBI" id="CHEBI:29105"/>
        <label>2</label>
    </ligand>
</feature>
<dbReference type="STRING" id="2041.AERYTH_02080"/>
<comment type="similarity">
    <text evidence="5">Belongs to the metallo-dependent hydrolases superfamily. Phosphotriesterase family.</text>
</comment>
<organism evidence="6 7">
    <name type="scientific">Aeromicrobium erythreum</name>
    <dbReference type="NCBI Taxonomy" id="2041"/>
    <lineage>
        <taxon>Bacteria</taxon>
        <taxon>Bacillati</taxon>
        <taxon>Actinomycetota</taxon>
        <taxon>Actinomycetes</taxon>
        <taxon>Propionibacteriales</taxon>
        <taxon>Nocardioidaceae</taxon>
        <taxon>Aeromicrobium</taxon>
    </lineage>
</organism>
<dbReference type="GO" id="GO:0016788">
    <property type="term" value="F:hydrolase activity, acting on ester bonds"/>
    <property type="evidence" value="ECO:0007669"/>
    <property type="project" value="InterPro"/>
</dbReference>
<proteinExistence type="inferred from homology"/>
<comment type="cofactor">
    <cofactor evidence="4">
        <name>a divalent metal cation</name>
        <dbReference type="ChEBI" id="CHEBI:60240"/>
    </cofactor>
    <text evidence="4">Binds 2 divalent metal cations per subunit.</text>
</comment>
<feature type="binding site" evidence="4">
    <location>
        <position position="177"/>
    </location>
    <ligand>
        <name>Zn(2+)</name>
        <dbReference type="ChEBI" id="CHEBI:29105"/>
        <label>2</label>
    </ligand>
</feature>
<sequence length="319" mass="35225">MTTVQTVTGPIDSSELGRTLVHEHVFVLNTEYNQNYQDDWDEEERIRDAVEKLTELKALGIDSIMDPTVLGLGRYIPRIQRIAAQVDLQIVVATGLYTYNDVPHQFEHRGPGLLVDMPEPLTEMFVKDVQEGIAGTGVRAGILKCAIELAGLTPGVERVMRAVGQAHVQTGAPITVHTNPANESGLVAQRVLEEEGVDLSKVIIGHSGDTNDVDYLCRLADAGSMLGMDRFGLDLFNPMQERVGTIIELVRRGYVEHVTLAHDANCFIDYFSADAKAHAAPNWHFRHISEDVIPALLEGGLTEADVETILVDNPRRHFE</sequence>
<gene>
    <name evidence="6" type="ORF">AERYTH_02080</name>
</gene>
<feature type="binding site" evidence="4">
    <location>
        <position position="24"/>
    </location>
    <ligand>
        <name>Zn(2+)</name>
        <dbReference type="ChEBI" id="CHEBI:29105"/>
        <label>1</label>
    </ligand>
</feature>
<dbReference type="GO" id="GO:0008270">
    <property type="term" value="F:zinc ion binding"/>
    <property type="evidence" value="ECO:0007669"/>
    <property type="project" value="InterPro"/>
</dbReference>
<dbReference type="InterPro" id="IPR001559">
    <property type="entry name" value="Phosphotriesterase"/>
</dbReference>
<keyword evidence="1 4" id="KW-0479">Metal-binding</keyword>
<dbReference type="Pfam" id="PF02126">
    <property type="entry name" value="PTE"/>
    <property type="match status" value="1"/>
</dbReference>
<keyword evidence="2" id="KW-0378">Hydrolase</keyword>
<accession>A0A0U4BDV5</accession>
<dbReference type="PROSITE" id="PS51347">
    <property type="entry name" value="PHOSPHOTRIESTERASE_2"/>
    <property type="match status" value="1"/>
</dbReference>
<dbReference type="Gene3D" id="3.20.20.140">
    <property type="entry name" value="Metal-dependent hydrolases"/>
    <property type="match status" value="1"/>
</dbReference>
<dbReference type="Proteomes" id="UP000067689">
    <property type="component" value="Chromosome"/>
</dbReference>
<feature type="binding site" evidence="4">
    <location>
        <position position="22"/>
    </location>
    <ligand>
        <name>Zn(2+)</name>
        <dbReference type="ChEBI" id="CHEBI:29105"/>
        <label>1</label>
    </ligand>
</feature>